<dbReference type="GO" id="GO:0004497">
    <property type="term" value="F:monooxygenase activity"/>
    <property type="evidence" value="ECO:0007669"/>
    <property type="project" value="UniProtKB-KW"/>
</dbReference>
<evidence type="ECO:0000256" key="9">
    <source>
        <dbReference type="ARBA" id="ARBA00023004"/>
    </source>
</evidence>
<feature type="binding site" description="axial binding residue" evidence="12">
    <location>
        <position position="212"/>
    </location>
    <ligand>
        <name>heme</name>
        <dbReference type="ChEBI" id="CHEBI:30413"/>
    </ligand>
    <ligandPart>
        <name>Fe</name>
        <dbReference type="ChEBI" id="CHEBI:18248"/>
    </ligandPart>
</feature>
<evidence type="ECO:0000256" key="3">
    <source>
        <dbReference type="ARBA" id="ARBA00010617"/>
    </source>
</evidence>
<keyword evidence="7" id="KW-1133">Transmembrane helix</keyword>
<comment type="similarity">
    <text evidence="3 13">Belongs to the cytochrome P450 family.</text>
</comment>
<dbReference type="Gene3D" id="1.10.630.10">
    <property type="entry name" value="Cytochrome P450"/>
    <property type="match status" value="1"/>
</dbReference>
<evidence type="ECO:0008006" key="17">
    <source>
        <dbReference type="Google" id="ProtNLM"/>
    </source>
</evidence>
<keyword evidence="9 12" id="KW-0408">Iron</keyword>
<feature type="region of interest" description="Disordered" evidence="14">
    <location>
        <begin position="57"/>
        <end position="95"/>
    </location>
</feature>
<dbReference type="PANTHER" id="PTHR47953:SF19">
    <property type="entry name" value="OS06G0641600 PROTEIN"/>
    <property type="match status" value="1"/>
</dbReference>
<dbReference type="EMBL" id="JAVXUO010002949">
    <property type="protein sequence ID" value="KAK2968070.1"/>
    <property type="molecule type" value="Genomic_DNA"/>
</dbReference>
<evidence type="ECO:0000256" key="14">
    <source>
        <dbReference type="SAM" id="MobiDB-lite"/>
    </source>
</evidence>
<comment type="subcellular location">
    <subcellularLocation>
        <location evidence="2">Membrane</location>
        <topology evidence="2">Single-pass membrane protein</topology>
    </subcellularLocation>
</comment>
<protein>
    <recommendedName>
        <fullName evidence="17">Cytochrome P450</fullName>
    </recommendedName>
</protein>
<dbReference type="SUPFAM" id="SSF48264">
    <property type="entry name" value="Cytochrome P450"/>
    <property type="match status" value="1"/>
</dbReference>
<proteinExistence type="inferred from homology"/>
<dbReference type="GO" id="GO:0016020">
    <property type="term" value="C:membrane"/>
    <property type="evidence" value="ECO:0007669"/>
    <property type="project" value="UniProtKB-SubCell"/>
</dbReference>
<evidence type="ECO:0000256" key="11">
    <source>
        <dbReference type="ARBA" id="ARBA00023136"/>
    </source>
</evidence>
<comment type="cofactor">
    <cofactor evidence="1 12">
        <name>heme</name>
        <dbReference type="ChEBI" id="CHEBI:30413"/>
    </cofactor>
</comment>
<dbReference type="AlphaFoldDB" id="A0AA88U2M4"/>
<keyword evidence="4 12" id="KW-0349">Heme</keyword>
<feature type="compositionally biased region" description="Polar residues" evidence="14">
    <location>
        <begin position="60"/>
        <end position="95"/>
    </location>
</feature>
<keyword evidence="6 12" id="KW-0479">Metal-binding</keyword>
<dbReference type="InterPro" id="IPR036396">
    <property type="entry name" value="Cyt_P450_sf"/>
</dbReference>
<accession>A0AA88U2M4</accession>
<dbReference type="Pfam" id="PF00067">
    <property type="entry name" value="p450"/>
    <property type="match status" value="2"/>
</dbReference>
<gene>
    <name evidence="15" type="ORF">RJ640_000485</name>
</gene>
<evidence type="ECO:0000256" key="4">
    <source>
        <dbReference type="ARBA" id="ARBA00022617"/>
    </source>
</evidence>
<evidence type="ECO:0000256" key="1">
    <source>
        <dbReference type="ARBA" id="ARBA00001971"/>
    </source>
</evidence>
<evidence type="ECO:0000256" key="5">
    <source>
        <dbReference type="ARBA" id="ARBA00022692"/>
    </source>
</evidence>
<dbReference type="GO" id="GO:0016705">
    <property type="term" value="F:oxidoreductase activity, acting on paired donors, with incorporation or reduction of molecular oxygen"/>
    <property type="evidence" value="ECO:0007669"/>
    <property type="project" value="InterPro"/>
</dbReference>
<name>A0AA88U2M4_9ASTE</name>
<evidence type="ECO:0000313" key="16">
    <source>
        <dbReference type="Proteomes" id="UP001187471"/>
    </source>
</evidence>
<evidence type="ECO:0000256" key="6">
    <source>
        <dbReference type="ARBA" id="ARBA00022723"/>
    </source>
</evidence>
<comment type="caution">
    <text evidence="15">The sequence shown here is derived from an EMBL/GenBank/DDBJ whole genome shotgun (WGS) entry which is preliminary data.</text>
</comment>
<dbReference type="InterPro" id="IPR052306">
    <property type="entry name" value="CYP450_71D"/>
</dbReference>
<keyword evidence="5" id="KW-0812">Transmembrane</keyword>
<dbReference type="InterPro" id="IPR002401">
    <property type="entry name" value="Cyt_P450_E_grp-I"/>
</dbReference>
<keyword evidence="11" id="KW-0472">Membrane</keyword>
<evidence type="ECO:0000256" key="2">
    <source>
        <dbReference type="ARBA" id="ARBA00004167"/>
    </source>
</evidence>
<dbReference type="GO" id="GO:0005506">
    <property type="term" value="F:iron ion binding"/>
    <property type="evidence" value="ECO:0007669"/>
    <property type="project" value="InterPro"/>
</dbReference>
<dbReference type="PRINTS" id="PR00463">
    <property type="entry name" value="EP450I"/>
</dbReference>
<sequence>MSEDEVDKDKRSCVQFNPEVDMSRPKFSVGVLKQAIREHAILTRRNIKLYTNEKERVRRNNATSGQQCATGGASTATSSQGARPTTRQSDIFSAGSETSSTTVEWAMSEMLKSPRVIKRAQAEVRKVFGERRNVDETGLRELRYLQSVIKETLRLHPSAPLLLLRESRDENGWAINRDPRYWPQAERFIHSSIDYKGTDFEFIPFGAGRRICPGITFAITNIELPLAQLLYHFDWKLPNGTKQEELDMIEAYGVTVRRKNDMCLIPVLYHPSH</sequence>
<keyword evidence="10 13" id="KW-0503">Monooxygenase</keyword>
<evidence type="ECO:0000256" key="12">
    <source>
        <dbReference type="PIRSR" id="PIRSR602401-1"/>
    </source>
</evidence>
<keyword evidence="8 13" id="KW-0560">Oxidoreductase</keyword>
<evidence type="ECO:0000256" key="13">
    <source>
        <dbReference type="RuleBase" id="RU000461"/>
    </source>
</evidence>
<dbReference type="InterPro" id="IPR017972">
    <property type="entry name" value="Cyt_P450_CS"/>
</dbReference>
<evidence type="ECO:0000256" key="10">
    <source>
        <dbReference type="ARBA" id="ARBA00023033"/>
    </source>
</evidence>
<evidence type="ECO:0000256" key="8">
    <source>
        <dbReference type="ARBA" id="ARBA00023002"/>
    </source>
</evidence>
<keyword evidence="16" id="KW-1185">Reference proteome</keyword>
<dbReference type="PRINTS" id="PR00385">
    <property type="entry name" value="P450"/>
</dbReference>
<reference evidence="15" key="1">
    <citation type="submission" date="2022-12" db="EMBL/GenBank/DDBJ databases">
        <title>Draft genome assemblies for two species of Escallonia (Escalloniales).</title>
        <authorList>
            <person name="Chanderbali A."/>
            <person name="Dervinis C."/>
            <person name="Anghel I."/>
            <person name="Soltis D."/>
            <person name="Soltis P."/>
            <person name="Zapata F."/>
        </authorList>
    </citation>
    <scope>NUCLEOTIDE SEQUENCE</scope>
    <source>
        <strain evidence="15">UCBG92.1500</strain>
        <tissue evidence="15">Leaf</tissue>
    </source>
</reference>
<dbReference type="InterPro" id="IPR001128">
    <property type="entry name" value="Cyt_P450"/>
</dbReference>
<dbReference type="GO" id="GO:0020037">
    <property type="term" value="F:heme binding"/>
    <property type="evidence" value="ECO:0007669"/>
    <property type="project" value="InterPro"/>
</dbReference>
<dbReference type="Proteomes" id="UP001187471">
    <property type="component" value="Unassembled WGS sequence"/>
</dbReference>
<evidence type="ECO:0000256" key="7">
    <source>
        <dbReference type="ARBA" id="ARBA00022989"/>
    </source>
</evidence>
<dbReference type="PROSITE" id="PS00086">
    <property type="entry name" value="CYTOCHROME_P450"/>
    <property type="match status" value="1"/>
</dbReference>
<dbReference type="PANTHER" id="PTHR47953">
    <property type="entry name" value="OS08G0105600 PROTEIN"/>
    <property type="match status" value="1"/>
</dbReference>
<evidence type="ECO:0000313" key="15">
    <source>
        <dbReference type="EMBL" id="KAK2968070.1"/>
    </source>
</evidence>
<organism evidence="15 16">
    <name type="scientific">Escallonia rubra</name>
    <dbReference type="NCBI Taxonomy" id="112253"/>
    <lineage>
        <taxon>Eukaryota</taxon>
        <taxon>Viridiplantae</taxon>
        <taxon>Streptophyta</taxon>
        <taxon>Embryophyta</taxon>
        <taxon>Tracheophyta</taxon>
        <taxon>Spermatophyta</taxon>
        <taxon>Magnoliopsida</taxon>
        <taxon>eudicotyledons</taxon>
        <taxon>Gunneridae</taxon>
        <taxon>Pentapetalae</taxon>
        <taxon>asterids</taxon>
        <taxon>campanulids</taxon>
        <taxon>Escalloniales</taxon>
        <taxon>Escalloniaceae</taxon>
        <taxon>Escallonia</taxon>
    </lineage>
</organism>